<keyword evidence="4" id="KW-1185">Reference proteome</keyword>
<dbReference type="PROSITE" id="PS51832">
    <property type="entry name" value="HD_GYP"/>
    <property type="match status" value="1"/>
</dbReference>
<accession>A0A398B8E6</accession>
<dbReference type="EMBL" id="QWVT01000023">
    <property type="protein sequence ID" value="RID84180.1"/>
    <property type="molecule type" value="Genomic_DNA"/>
</dbReference>
<evidence type="ECO:0000313" key="3">
    <source>
        <dbReference type="EMBL" id="RID84180.1"/>
    </source>
</evidence>
<dbReference type="Pfam" id="PF13487">
    <property type="entry name" value="HD_5"/>
    <property type="match status" value="1"/>
</dbReference>
<dbReference type="OrthoDB" id="9759601at2"/>
<name>A0A398B8E6_9BACI</name>
<evidence type="ECO:0000259" key="2">
    <source>
        <dbReference type="PROSITE" id="PS51832"/>
    </source>
</evidence>
<dbReference type="PROSITE" id="PS51831">
    <property type="entry name" value="HD"/>
    <property type="match status" value="1"/>
</dbReference>
<organism evidence="3 4">
    <name type="scientific">Mesobacillus zeae</name>
    <dbReference type="NCBI Taxonomy" id="1917180"/>
    <lineage>
        <taxon>Bacteria</taxon>
        <taxon>Bacillati</taxon>
        <taxon>Bacillota</taxon>
        <taxon>Bacilli</taxon>
        <taxon>Bacillales</taxon>
        <taxon>Bacillaceae</taxon>
        <taxon>Mesobacillus</taxon>
    </lineage>
</organism>
<dbReference type="Gene3D" id="1.10.3210.10">
    <property type="entry name" value="Hypothetical protein af1432"/>
    <property type="match status" value="1"/>
</dbReference>
<evidence type="ECO:0000259" key="1">
    <source>
        <dbReference type="PROSITE" id="PS51831"/>
    </source>
</evidence>
<sequence>MLESRRRYMNKNIPSAPGLLSLSKEEMDSMLKGLREKSGDNALPMSRSALIRRTGRRIDQASRQMEEIFDHTARTGMVPLEDVRKDIVPVIREAAAIPHLNHLFYELKSKDEYTYRHTICVGIISALIGKWLDLEEEELSDLTLGAILHDVGKARIPSAILNKPGKLTKEEYAEMKRHTIYGYEMLKDLPGIGRKIPLIALQHHEREDGAGYPLGLTSNKVEHLAKIVAIADVYHAMSSARVYHRPEPFHIVISQMQNDVFGKFDPKIMVVFLYRMMLNLVGQRVELNDGSKGTLVMVDSYEPLRGLIQVGEELIDLRFNRTLAIAKVLEEESGEEV</sequence>
<dbReference type="InterPro" id="IPR003607">
    <property type="entry name" value="HD/PDEase_dom"/>
</dbReference>
<feature type="domain" description="HD" evidence="1">
    <location>
        <begin position="114"/>
        <end position="237"/>
    </location>
</feature>
<feature type="domain" description="HD-GYP" evidence="2">
    <location>
        <begin position="92"/>
        <end position="288"/>
    </location>
</feature>
<evidence type="ECO:0000313" key="4">
    <source>
        <dbReference type="Proteomes" id="UP000265816"/>
    </source>
</evidence>
<dbReference type="PANTHER" id="PTHR43155">
    <property type="entry name" value="CYCLIC DI-GMP PHOSPHODIESTERASE PA4108-RELATED"/>
    <property type="match status" value="1"/>
</dbReference>
<dbReference type="InterPro" id="IPR037522">
    <property type="entry name" value="HD_GYP_dom"/>
</dbReference>
<comment type="caution">
    <text evidence="3">The sequence shown here is derived from an EMBL/GenBank/DDBJ whole genome shotgun (WGS) entry which is preliminary data.</text>
</comment>
<dbReference type="AlphaFoldDB" id="A0A398B8E6"/>
<dbReference type="PANTHER" id="PTHR43155:SF2">
    <property type="entry name" value="CYCLIC DI-GMP PHOSPHODIESTERASE PA4108"/>
    <property type="match status" value="1"/>
</dbReference>
<proteinExistence type="predicted"/>
<dbReference type="SMART" id="SM00471">
    <property type="entry name" value="HDc"/>
    <property type="match status" value="1"/>
</dbReference>
<reference evidence="3 4" key="1">
    <citation type="submission" date="2018-08" db="EMBL/GenBank/DDBJ databases">
        <title>Bacillus jemisoniae sp. nov., Bacillus chryseoplanitiae sp. nov., Bacillus resnikiae sp. nov., and Bacillus frankliniae sp. nov., isolated from Viking spacecraft and associated surfaces.</title>
        <authorList>
            <person name="Seuylemezian A."/>
            <person name="Vaishampayan P."/>
        </authorList>
    </citation>
    <scope>NUCLEOTIDE SEQUENCE [LARGE SCALE GENOMIC DNA]</scope>
    <source>
        <strain evidence="3 4">JJ-247</strain>
    </source>
</reference>
<dbReference type="Proteomes" id="UP000265816">
    <property type="component" value="Unassembled WGS sequence"/>
</dbReference>
<gene>
    <name evidence="3" type="ORF">D1970_13760</name>
</gene>
<dbReference type="InterPro" id="IPR006674">
    <property type="entry name" value="HD_domain"/>
</dbReference>
<dbReference type="SUPFAM" id="SSF109604">
    <property type="entry name" value="HD-domain/PDEase-like"/>
    <property type="match status" value="1"/>
</dbReference>
<dbReference type="CDD" id="cd00077">
    <property type="entry name" value="HDc"/>
    <property type="match status" value="1"/>
</dbReference>
<protein>
    <submittedName>
        <fullName evidence="3">HD-GYP domain-containing protein</fullName>
    </submittedName>
</protein>